<feature type="region of interest" description="Disordered" evidence="1">
    <location>
        <begin position="1"/>
        <end position="20"/>
    </location>
</feature>
<dbReference type="Proteomes" id="UP000660729">
    <property type="component" value="Unassembled WGS sequence"/>
</dbReference>
<keyword evidence="2" id="KW-0812">Transmembrane</keyword>
<organism evidence="4 5">
    <name type="scientific">Pseudocercospora fuligena</name>
    <dbReference type="NCBI Taxonomy" id="685502"/>
    <lineage>
        <taxon>Eukaryota</taxon>
        <taxon>Fungi</taxon>
        <taxon>Dikarya</taxon>
        <taxon>Ascomycota</taxon>
        <taxon>Pezizomycotina</taxon>
        <taxon>Dothideomycetes</taxon>
        <taxon>Dothideomycetidae</taxon>
        <taxon>Mycosphaerellales</taxon>
        <taxon>Mycosphaerellaceae</taxon>
        <taxon>Pseudocercospora</taxon>
    </lineage>
</organism>
<proteinExistence type="predicted"/>
<evidence type="ECO:0000259" key="3">
    <source>
        <dbReference type="Pfam" id="PF00149"/>
    </source>
</evidence>
<dbReference type="OrthoDB" id="783096at2759"/>
<dbReference type="InterPro" id="IPR029052">
    <property type="entry name" value="Metallo-depent_PP-like"/>
</dbReference>
<dbReference type="CDD" id="cd07383">
    <property type="entry name" value="MPP_Dcr2"/>
    <property type="match status" value="1"/>
</dbReference>
<sequence length="507" mass="56175">MDYHMAIPGNHQGGRREDLDNGYISHRASTETSGTPKHGLLYVPCNHSKMLSFFLIAAILSFLTFSCASPTDAGWKWRKPLRFTKEGTFQIAVFADLHFGESTCYQNCFIRYANSVIVMNRVLDAEDQQLVVLNGDLITGENAYLFNSTATIDQIVGPIVRRGLPFATTYGNHDSQFNLSRDAIFAHEHRYRNSMTNPMIRGGNAGVTNYYLPVYSSKGGREPCLILWFFDSRGGFYFQEQKANGDGLGQPDWVDQSVVEWFQQSNALLTQRYQRTIPSLAFVHIPTNASAALQTGPGVDPNTEPGINDDYPLAPQAQGWCPNGTDGGCDYGGQDTPFMQAVTTTPGLMALFSGHDHGNTWCYKWDQLVPGMLVAGNGLNLCFNQHSGYGGYGTWTRGAREIFVTEEKLANCEIDTWIRLETGAVVGSVTLNSTYGKDLYPATPNTNSSCPTCNYTIITPMPGSKDDMPQNKAKSISGTRKAIWNKIEQWMEICRKAGRRPPHAGLR</sequence>
<dbReference type="InterPro" id="IPR004843">
    <property type="entry name" value="Calcineurin-like_PHP"/>
</dbReference>
<dbReference type="EMBL" id="JABCIY010000211">
    <property type="protein sequence ID" value="KAF7188325.1"/>
    <property type="molecule type" value="Genomic_DNA"/>
</dbReference>
<dbReference type="SUPFAM" id="SSF56300">
    <property type="entry name" value="Metallo-dependent phosphatases"/>
    <property type="match status" value="1"/>
</dbReference>
<evidence type="ECO:0000256" key="2">
    <source>
        <dbReference type="SAM" id="Phobius"/>
    </source>
</evidence>
<keyword evidence="5" id="KW-1185">Reference proteome</keyword>
<comment type="caution">
    <text evidence="4">The sequence shown here is derived from an EMBL/GenBank/DDBJ whole genome shotgun (WGS) entry which is preliminary data.</text>
</comment>
<name>A0A8H6RAI5_9PEZI</name>
<evidence type="ECO:0000256" key="1">
    <source>
        <dbReference type="SAM" id="MobiDB-lite"/>
    </source>
</evidence>
<dbReference type="PANTHER" id="PTHR32440">
    <property type="entry name" value="PHOSPHATASE DCR2-RELATED-RELATED"/>
    <property type="match status" value="1"/>
</dbReference>
<dbReference type="GO" id="GO:0005737">
    <property type="term" value="C:cytoplasm"/>
    <property type="evidence" value="ECO:0007669"/>
    <property type="project" value="TreeGrafter"/>
</dbReference>
<dbReference type="Gene3D" id="3.60.21.10">
    <property type="match status" value="1"/>
</dbReference>
<evidence type="ECO:0000313" key="5">
    <source>
        <dbReference type="Proteomes" id="UP000660729"/>
    </source>
</evidence>
<feature type="transmembrane region" description="Helical" evidence="2">
    <location>
        <begin position="50"/>
        <end position="69"/>
    </location>
</feature>
<keyword evidence="2" id="KW-1133">Transmembrane helix</keyword>
<dbReference type="Pfam" id="PF00149">
    <property type="entry name" value="Metallophos"/>
    <property type="match status" value="1"/>
</dbReference>
<protein>
    <submittedName>
        <fullName evidence="4">Putative inactive purple acid phosphatase 16</fullName>
    </submittedName>
</protein>
<feature type="domain" description="Calcineurin-like phosphoesterase" evidence="3">
    <location>
        <begin position="90"/>
        <end position="357"/>
    </location>
</feature>
<gene>
    <name evidence="4" type="ORF">HII31_10389</name>
</gene>
<dbReference type="AlphaFoldDB" id="A0A8H6RAI5"/>
<accession>A0A8H6RAI5</accession>
<dbReference type="PANTHER" id="PTHR32440:SF11">
    <property type="entry name" value="METALLOPHOSPHOESTERASE DOMAIN-CONTAINING PROTEIN"/>
    <property type="match status" value="1"/>
</dbReference>
<dbReference type="GO" id="GO:0016788">
    <property type="term" value="F:hydrolase activity, acting on ester bonds"/>
    <property type="evidence" value="ECO:0007669"/>
    <property type="project" value="TreeGrafter"/>
</dbReference>
<evidence type="ECO:0000313" key="4">
    <source>
        <dbReference type="EMBL" id="KAF7188325.1"/>
    </source>
</evidence>
<keyword evidence="2" id="KW-0472">Membrane</keyword>
<reference evidence="4" key="1">
    <citation type="submission" date="2020-04" db="EMBL/GenBank/DDBJ databases">
        <title>Draft genome resource of the tomato pathogen Pseudocercospora fuligena.</title>
        <authorList>
            <person name="Zaccaron A."/>
        </authorList>
    </citation>
    <scope>NUCLEOTIDE SEQUENCE</scope>
    <source>
        <strain evidence="4">PF001</strain>
    </source>
</reference>